<dbReference type="GO" id="GO:0003677">
    <property type="term" value="F:DNA binding"/>
    <property type="evidence" value="ECO:0007669"/>
    <property type="project" value="InterPro"/>
</dbReference>
<dbReference type="EMBL" id="UINC01214608">
    <property type="protein sequence ID" value="SVE39915.1"/>
    <property type="molecule type" value="Genomic_DNA"/>
</dbReference>
<dbReference type="PANTHER" id="PTHR34388:SF1">
    <property type="entry name" value="DNA POLYMERASE III SUBUNIT DELTA"/>
    <property type="match status" value="1"/>
</dbReference>
<reference evidence="5" key="1">
    <citation type="submission" date="2018-05" db="EMBL/GenBank/DDBJ databases">
        <authorList>
            <person name="Lanie J.A."/>
            <person name="Ng W.-L."/>
            <person name="Kazmierczak K.M."/>
            <person name="Andrzejewski T.M."/>
            <person name="Davidsen T.M."/>
            <person name="Wayne K.J."/>
            <person name="Tettelin H."/>
            <person name="Glass J.I."/>
            <person name="Rusch D."/>
            <person name="Podicherti R."/>
            <person name="Tsui H.-C.T."/>
            <person name="Winkler M.E."/>
        </authorList>
    </citation>
    <scope>NUCLEOTIDE SEQUENCE</scope>
</reference>
<keyword evidence="4" id="KW-0239">DNA-directed DNA polymerase</keyword>
<dbReference type="AlphaFoldDB" id="A0A383D6M4"/>
<feature type="non-terminal residue" evidence="5">
    <location>
        <position position="182"/>
    </location>
</feature>
<evidence type="ECO:0000256" key="4">
    <source>
        <dbReference type="ARBA" id="ARBA00022932"/>
    </source>
</evidence>
<evidence type="ECO:0000256" key="2">
    <source>
        <dbReference type="ARBA" id="ARBA00022695"/>
    </source>
</evidence>
<dbReference type="PANTHER" id="PTHR34388">
    <property type="entry name" value="DNA POLYMERASE III SUBUNIT DELTA"/>
    <property type="match status" value="1"/>
</dbReference>
<sequence length="182" mass="21884">MIFKSFEINKINFYKNHFYLLYGENEGLKNEIIQKYFEQKYLKKIYRYDEKEIIENEENFFDNILSKSFFDNEKLIIISRASDKIKIIIEEIIDKKVEDIKFILSAGILEKKSKLRALFEKNINTICIPFYADNNETLAKITLNFFNEKKIPISRQTINLLVERCRGNRQNLNNELNKIENF</sequence>
<dbReference type="GO" id="GO:0003887">
    <property type="term" value="F:DNA-directed DNA polymerase activity"/>
    <property type="evidence" value="ECO:0007669"/>
    <property type="project" value="UniProtKB-KW"/>
</dbReference>
<dbReference type="Gene3D" id="3.40.50.300">
    <property type="entry name" value="P-loop containing nucleotide triphosphate hydrolases"/>
    <property type="match status" value="1"/>
</dbReference>
<keyword evidence="1" id="KW-0808">Transferase</keyword>
<dbReference type="GO" id="GO:0009360">
    <property type="term" value="C:DNA polymerase III complex"/>
    <property type="evidence" value="ECO:0007669"/>
    <property type="project" value="TreeGrafter"/>
</dbReference>
<organism evidence="5">
    <name type="scientific">marine metagenome</name>
    <dbReference type="NCBI Taxonomy" id="408172"/>
    <lineage>
        <taxon>unclassified sequences</taxon>
        <taxon>metagenomes</taxon>
        <taxon>ecological metagenomes</taxon>
    </lineage>
</organism>
<dbReference type="InterPro" id="IPR005790">
    <property type="entry name" value="DNA_polIII_delta"/>
</dbReference>
<keyword evidence="3" id="KW-0235">DNA replication</keyword>
<dbReference type="InterPro" id="IPR027417">
    <property type="entry name" value="P-loop_NTPase"/>
</dbReference>
<accession>A0A383D6M4</accession>
<name>A0A383D6M4_9ZZZZ</name>
<proteinExistence type="predicted"/>
<evidence type="ECO:0000256" key="1">
    <source>
        <dbReference type="ARBA" id="ARBA00022679"/>
    </source>
</evidence>
<protein>
    <submittedName>
        <fullName evidence="5">Uncharacterized protein</fullName>
    </submittedName>
</protein>
<dbReference type="GO" id="GO:0006261">
    <property type="term" value="P:DNA-templated DNA replication"/>
    <property type="evidence" value="ECO:0007669"/>
    <property type="project" value="TreeGrafter"/>
</dbReference>
<dbReference type="SUPFAM" id="SSF52540">
    <property type="entry name" value="P-loop containing nucleoside triphosphate hydrolases"/>
    <property type="match status" value="1"/>
</dbReference>
<keyword evidence="2" id="KW-0548">Nucleotidyltransferase</keyword>
<gene>
    <name evidence="5" type="ORF">METZ01_LOCUS492769</name>
</gene>
<evidence type="ECO:0000313" key="5">
    <source>
        <dbReference type="EMBL" id="SVE39915.1"/>
    </source>
</evidence>
<evidence type="ECO:0000256" key="3">
    <source>
        <dbReference type="ARBA" id="ARBA00022705"/>
    </source>
</evidence>